<dbReference type="Gene3D" id="3.30.40.10">
    <property type="entry name" value="Zinc/RING finger domain, C3HC4 (zinc finger)"/>
    <property type="match status" value="1"/>
</dbReference>
<dbReference type="SUPFAM" id="SSF52980">
    <property type="entry name" value="Restriction endonuclease-like"/>
    <property type="match status" value="1"/>
</dbReference>
<evidence type="ECO:0000259" key="5">
    <source>
        <dbReference type="PROSITE" id="PS50016"/>
    </source>
</evidence>
<evidence type="ECO:0000256" key="4">
    <source>
        <dbReference type="PROSITE-ProRule" id="PRU00325"/>
    </source>
</evidence>
<dbReference type="Pfam" id="PF09588">
    <property type="entry name" value="YqaJ"/>
    <property type="match status" value="1"/>
</dbReference>
<keyword evidence="7" id="KW-1185">Reference proteome</keyword>
<dbReference type="GeneID" id="106816868"/>
<dbReference type="InterPro" id="IPR011011">
    <property type="entry name" value="Znf_FYVE_PHD"/>
</dbReference>
<feature type="domain" description="SWIM-type" evidence="6">
    <location>
        <begin position="118"/>
        <end position="154"/>
    </location>
</feature>
<dbReference type="PROSITE" id="PS50016">
    <property type="entry name" value="ZF_PHD_2"/>
    <property type="match status" value="1"/>
</dbReference>
<proteinExistence type="predicted"/>
<dbReference type="Pfam" id="PF00628">
    <property type="entry name" value="PHD"/>
    <property type="match status" value="1"/>
</dbReference>
<evidence type="ECO:0000313" key="8">
    <source>
        <dbReference type="RefSeq" id="XP_014676995.1"/>
    </source>
</evidence>
<dbReference type="PROSITE" id="PS50966">
    <property type="entry name" value="ZF_SWIM"/>
    <property type="match status" value="1"/>
</dbReference>
<organism evidence="7 8">
    <name type="scientific">Priapulus caudatus</name>
    <name type="common">Priapulid worm</name>
    <dbReference type="NCBI Taxonomy" id="37621"/>
    <lineage>
        <taxon>Eukaryota</taxon>
        <taxon>Metazoa</taxon>
        <taxon>Ecdysozoa</taxon>
        <taxon>Scalidophora</taxon>
        <taxon>Priapulida</taxon>
        <taxon>Priapulimorpha</taxon>
        <taxon>Priapulimorphida</taxon>
        <taxon>Priapulidae</taxon>
        <taxon>Priapulus</taxon>
    </lineage>
</organism>
<dbReference type="Gene3D" id="3.90.320.10">
    <property type="match status" value="1"/>
</dbReference>
<feature type="domain" description="PHD-type" evidence="5">
    <location>
        <begin position="528"/>
        <end position="576"/>
    </location>
</feature>
<dbReference type="InterPro" id="IPR019786">
    <property type="entry name" value="Zinc_finger_PHD-type_CS"/>
</dbReference>
<evidence type="ECO:0000256" key="3">
    <source>
        <dbReference type="ARBA" id="ARBA00022833"/>
    </source>
</evidence>
<dbReference type="SUPFAM" id="SSF57903">
    <property type="entry name" value="FYVE/PHD zinc finger"/>
    <property type="match status" value="1"/>
</dbReference>
<dbReference type="PANTHER" id="PTHR47526:SF3">
    <property type="entry name" value="PHD-TYPE DOMAIN-CONTAINING PROTEIN"/>
    <property type="match status" value="1"/>
</dbReference>
<dbReference type="RefSeq" id="XP_014676995.1">
    <property type="nucleotide sequence ID" value="XM_014821509.1"/>
</dbReference>
<dbReference type="Proteomes" id="UP000695022">
    <property type="component" value="Unplaced"/>
</dbReference>
<dbReference type="PANTHER" id="PTHR47526">
    <property type="entry name" value="ATP-DEPENDENT DNA HELICASE"/>
    <property type="match status" value="1"/>
</dbReference>
<dbReference type="PROSITE" id="PS01359">
    <property type="entry name" value="ZF_PHD_1"/>
    <property type="match status" value="1"/>
</dbReference>
<dbReference type="CDD" id="cd22343">
    <property type="entry name" value="PDDEXK_lambda_exonuclease-like"/>
    <property type="match status" value="1"/>
</dbReference>
<dbReference type="InterPro" id="IPR011335">
    <property type="entry name" value="Restrct_endonuc-II-like"/>
</dbReference>
<dbReference type="InterPro" id="IPR019080">
    <property type="entry name" value="YqaJ_viral_recombinase"/>
</dbReference>
<reference evidence="8" key="1">
    <citation type="submission" date="2025-08" db="UniProtKB">
        <authorList>
            <consortium name="RefSeq"/>
        </authorList>
    </citation>
    <scope>IDENTIFICATION</scope>
</reference>
<gene>
    <name evidence="8" type="primary">LOC106816868</name>
</gene>
<name>A0ABM1EXS4_PRICU</name>
<sequence length="586" mass="65478">MSYQYTEGLPGEALARYRAKLQLVGLDSCPYQHPADSWSVNPNEWPRVEYPDVYTYLVRTPGVFTQEAMKNYRSLDAHKFFVSGWVQTVLHKKVGGNHVLFKADVKPSWRVTEEPHHPWVAVKTDGAVVTAHCDCMAGLGESCSHVGALLLKVEAAVRLGYTSSACTDEICQWNACFVSKVTGAPVSEINFYTEKAKERLHKSKCKAKEEPSPSTEQERDHFMSSIADSGVVGLSGFTSHSDKFVPTTAAPSTDKLPQTLRKLYDVKHSELCEAEFKELCRTKGDLHITLAQVRYVEEVTRAQASSLVWHDQRAGRIISSTALHTSTSRPAPSLVKKICTAQPVPLRAPAVQWGREHEDTAFQQYTSSHRGSHTRCTTSKAGFTIAQTHPFLGASPDGIVNCSCCGEGLIEIKCPYIYRDVTVADATEDSKFCLGADMKIKVNHPYYTQMQMQMFVTNMIYCDLVVWTTLSCHVERVDRDEDFINAMVVKLADIWQSAIMPELLTRALELHLNLPGPSTLVQPQTNQILFCICRSPDVSDDMVACDSCDEWFHLKCLKLSRLPKANKWYCKNCKVIHKKGGKGKAV</sequence>
<evidence type="ECO:0000256" key="2">
    <source>
        <dbReference type="ARBA" id="ARBA00022771"/>
    </source>
</evidence>
<evidence type="ECO:0000256" key="1">
    <source>
        <dbReference type="ARBA" id="ARBA00022723"/>
    </source>
</evidence>
<keyword evidence="2 4" id="KW-0863">Zinc-finger</keyword>
<dbReference type="InterPro" id="IPR013083">
    <property type="entry name" value="Znf_RING/FYVE/PHD"/>
</dbReference>
<dbReference type="InterPro" id="IPR019787">
    <property type="entry name" value="Znf_PHD-finger"/>
</dbReference>
<keyword evidence="3" id="KW-0862">Zinc</keyword>
<accession>A0ABM1EXS4</accession>
<evidence type="ECO:0000259" key="6">
    <source>
        <dbReference type="PROSITE" id="PS50966"/>
    </source>
</evidence>
<dbReference type="InterPro" id="IPR011604">
    <property type="entry name" value="PDDEXK-like_dom_sf"/>
</dbReference>
<dbReference type="InterPro" id="IPR007527">
    <property type="entry name" value="Znf_SWIM"/>
</dbReference>
<protein>
    <submittedName>
        <fullName evidence="8">Uncharacterized protein LOC106816868 isoform X1</fullName>
    </submittedName>
</protein>
<evidence type="ECO:0000313" key="7">
    <source>
        <dbReference type="Proteomes" id="UP000695022"/>
    </source>
</evidence>
<dbReference type="SMART" id="SM00249">
    <property type="entry name" value="PHD"/>
    <property type="match status" value="1"/>
</dbReference>
<keyword evidence="1" id="KW-0479">Metal-binding</keyword>
<dbReference type="InterPro" id="IPR001965">
    <property type="entry name" value="Znf_PHD"/>
</dbReference>